<evidence type="ECO:0000313" key="1">
    <source>
        <dbReference type="EMBL" id="WGX77873.1"/>
    </source>
</evidence>
<keyword evidence="2" id="KW-1185">Reference proteome</keyword>
<keyword evidence="1" id="KW-0614">Plasmid</keyword>
<proteinExistence type="predicted"/>
<accession>A0ABY8R9W1</accession>
<gene>
    <name evidence="1" type="ORF">QJS64_21905</name>
</gene>
<name>A0ABY8R9W1_PARBF</name>
<sequence length="63" mass="7821">MKEKFIPIDKNTKFYYYKIKELKNKSEIEYTPVAIDELNKINEYSLISIWETKIIKLYYFQME</sequence>
<dbReference type="Proteomes" id="UP001239169">
    <property type="component" value="Plasmid unnamed7"/>
</dbReference>
<dbReference type="EMBL" id="CP124692">
    <property type="protein sequence ID" value="WGX77873.1"/>
    <property type="molecule type" value="Genomic_DNA"/>
</dbReference>
<geneLocation type="plasmid" evidence="1 2">
    <name>unnamed7</name>
</geneLocation>
<organism evidence="1 2">
    <name type="scientific">Paraclostridium bifermentans</name>
    <name type="common">Clostridium bifermentans</name>
    <dbReference type="NCBI Taxonomy" id="1490"/>
    <lineage>
        <taxon>Bacteria</taxon>
        <taxon>Bacillati</taxon>
        <taxon>Bacillota</taxon>
        <taxon>Clostridia</taxon>
        <taxon>Peptostreptococcales</taxon>
        <taxon>Peptostreptococcaceae</taxon>
        <taxon>Paraclostridium</taxon>
    </lineage>
</organism>
<evidence type="ECO:0000313" key="2">
    <source>
        <dbReference type="Proteomes" id="UP001239169"/>
    </source>
</evidence>
<reference evidence="1 2" key="1">
    <citation type="submission" date="2023-04" db="EMBL/GenBank/DDBJ databases">
        <title>Bacteria Genome Submission.</title>
        <authorList>
            <person name="Isaac P."/>
        </authorList>
    </citation>
    <scope>NUCLEOTIDE SEQUENCE [LARGE SCALE GENOMIC DNA]</scope>
    <source>
        <strain evidence="1 2">SampleS7P1</strain>
        <plasmid evidence="1 2">unnamed7</plasmid>
    </source>
</reference>
<protein>
    <submittedName>
        <fullName evidence="1">Uncharacterized protein</fullName>
    </submittedName>
</protein>